<dbReference type="PROSITE" id="PS51192">
    <property type="entry name" value="HELICASE_ATP_BIND_1"/>
    <property type="match status" value="1"/>
</dbReference>
<feature type="domain" description="Helicase C-terminal" evidence="3">
    <location>
        <begin position="545"/>
        <end position="700"/>
    </location>
</feature>
<evidence type="ECO:0000313" key="5">
    <source>
        <dbReference type="Proteomes" id="UP000182584"/>
    </source>
</evidence>
<organism evidence="4 5">
    <name type="scientific">Butyrivibrio fibrisolvens</name>
    <dbReference type="NCBI Taxonomy" id="831"/>
    <lineage>
        <taxon>Bacteria</taxon>
        <taxon>Bacillati</taxon>
        <taxon>Bacillota</taxon>
        <taxon>Clostridia</taxon>
        <taxon>Lachnospirales</taxon>
        <taxon>Lachnospiraceae</taxon>
        <taxon>Butyrivibrio</taxon>
    </lineage>
</organism>
<dbReference type="GO" id="GO:0005524">
    <property type="term" value="F:ATP binding"/>
    <property type="evidence" value="ECO:0007669"/>
    <property type="project" value="InterPro"/>
</dbReference>
<reference evidence="4 5" key="1">
    <citation type="submission" date="2016-10" db="EMBL/GenBank/DDBJ databases">
        <authorList>
            <person name="de Groot N.N."/>
        </authorList>
    </citation>
    <scope>NUCLEOTIDE SEQUENCE [LARGE SCALE GENOMIC DNA]</scope>
    <source>
        <strain evidence="4 5">AR40</strain>
    </source>
</reference>
<keyword evidence="4" id="KW-0547">Nucleotide-binding</keyword>
<name>A0A1H9QND0_BUTFI</name>
<sequence length="722" mass="81625">MSNSNYYKPDFKVLVKYIRDISAVDGRMLSIQEEEARARQAIEKAAADLRIKFATKNLSSIPVSELSGAKAGIRVAALEKAGYHDLSQLAGRSEASLSMINGIGEAQAKAIRQTIDLFTRRMAETTSVRIDADSKDPENWNLVFELYKYMRKAPVYKDVADINSRYHQHIAKALSDIKIRNSLRWVFSSAKAKESTVSGYETLIVIDNDNYQVRSKNLINQYETFRLISLQDAKREFLSNSAPFYALLDSLTVSSASISSVYKDIPSSLAEEIERQELDTSLLNATLRQYQIFGAKYALHQENVLLGDEMGLGKTIMAIASMASVAAKVSNAHFLVVCPASVLINWCREIEKHSTLKAHLLHASKGKIDVDVWQQNGGVAVTNYESLDELYDNMDRDLHIEMLVVDEAHYIKNPKAQRTKYLMKIRDKAKRTLLMTGTPLENKVDEMCNLIGILRQDDLIKDVQKYAFMNQSDEFKKVIAPVYLRRVREDVLKELPEMEDKPQWCEMSPSDKDAYVEVVKEGNFMTMRRVGYLQDDISHSSKAVRLLELCDMAKDEGRKIIVFSFYLDTISKVCDLLKDRDVFRISGSTSIADRQAIVDEFTNSKAGSILVSQVLAGGTGLNIQTASVVIFCEPQIKPSLETQAISRVYRMGQVRNVLVYHLLCSDTIDEDMVKLLENKQNIFDEYANESEMADATKSLADKEWISSVVERQRKLYLASVPQ</sequence>
<dbReference type="CDD" id="cd18793">
    <property type="entry name" value="SF2_C_SNF"/>
    <property type="match status" value="1"/>
</dbReference>
<dbReference type="InterPro" id="IPR001650">
    <property type="entry name" value="Helicase_C-like"/>
</dbReference>
<dbReference type="Proteomes" id="UP000182584">
    <property type="component" value="Unassembled WGS sequence"/>
</dbReference>
<evidence type="ECO:0000259" key="2">
    <source>
        <dbReference type="PROSITE" id="PS51192"/>
    </source>
</evidence>
<proteinExistence type="predicted"/>
<dbReference type="Gene3D" id="1.10.150.20">
    <property type="entry name" value="5' to 3' exonuclease, C-terminal subdomain"/>
    <property type="match status" value="1"/>
</dbReference>
<dbReference type="InterPro" id="IPR049730">
    <property type="entry name" value="SNF2/RAD54-like_C"/>
</dbReference>
<dbReference type="SMART" id="SM00487">
    <property type="entry name" value="DEXDc"/>
    <property type="match status" value="1"/>
</dbReference>
<dbReference type="CDD" id="cd17919">
    <property type="entry name" value="DEXHc_Snf"/>
    <property type="match status" value="1"/>
</dbReference>
<dbReference type="Pfam" id="PF00271">
    <property type="entry name" value="Helicase_C"/>
    <property type="match status" value="1"/>
</dbReference>
<accession>A0A1H9QND0</accession>
<dbReference type="InterPro" id="IPR000330">
    <property type="entry name" value="SNF2_N"/>
</dbReference>
<keyword evidence="4" id="KW-0347">Helicase</keyword>
<evidence type="ECO:0000256" key="1">
    <source>
        <dbReference type="ARBA" id="ARBA00022801"/>
    </source>
</evidence>
<dbReference type="RefSeq" id="WP_074755443.1">
    <property type="nucleotide sequence ID" value="NZ_FOGJ01000008.1"/>
</dbReference>
<dbReference type="InterPro" id="IPR027417">
    <property type="entry name" value="P-loop_NTPase"/>
</dbReference>
<dbReference type="Gene3D" id="3.40.50.10810">
    <property type="entry name" value="Tandem AAA-ATPase domain"/>
    <property type="match status" value="1"/>
</dbReference>
<protein>
    <submittedName>
        <fullName evidence="4">Superfamily II DNA or RNA helicase</fullName>
    </submittedName>
</protein>
<gene>
    <name evidence="4" type="ORF">SAMN04487884_10858</name>
</gene>
<keyword evidence="4" id="KW-0067">ATP-binding</keyword>
<dbReference type="GO" id="GO:0004386">
    <property type="term" value="F:helicase activity"/>
    <property type="evidence" value="ECO:0007669"/>
    <property type="project" value="UniProtKB-KW"/>
</dbReference>
<evidence type="ECO:0000313" key="4">
    <source>
        <dbReference type="EMBL" id="SER61705.1"/>
    </source>
</evidence>
<dbReference type="OrthoDB" id="9760715at2"/>
<dbReference type="SMART" id="SM00490">
    <property type="entry name" value="HELICc"/>
    <property type="match status" value="1"/>
</dbReference>
<dbReference type="PROSITE" id="PS51194">
    <property type="entry name" value="HELICASE_CTER"/>
    <property type="match status" value="1"/>
</dbReference>
<dbReference type="Pfam" id="PF00176">
    <property type="entry name" value="SNF2-rel_dom"/>
    <property type="match status" value="1"/>
</dbReference>
<keyword evidence="1" id="KW-0378">Hydrolase</keyword>
<dbReference type="PANTHER" id="PTHR10799">
    <property type="entry name" value="SNF2/RAD54 HELICASE FAMILY"/>
    <property type="match status" value="1"/>
</dbReference>
<dbReference type="Gene3D" id="3.40.50.300">
    <property type="entry name" value="P-loop containing nucleotide triphosphate hydrolases"/>
    <property type="match status" value="1"/>
</dbReference>
<dbReference type="GO" id="GO:0016787">
    <property type="term" value="F:hydrolase activity"/>
    <property type="evidence" value="ECO:0007669"/>
    <property type="project" value="UniProtKB-KW"/>
</dbReference>
<evidence type="ECO:0000259" key="3">
    <source>
        <dbReference type="PROSITE" id="PS51194"/>
    </source>
</evidence>
<dbReference type="EMBL" id="FOGJ01000008">
    <property type="protein sequence ID" value="SER61705.1"/>
    <property type="molecule type" value="Genomic_DNA"/>
</dbReference>
<dbReference type="SUPFAM" id="SSF52540">
    <property type="entry name" value="P-loop containing nucleoside triphosphate hydrolases"/>
    <property type="match status" value="2"/>
</dbReference>
<dbReference type="InterPro" id="IPR038718">
    <property type="entry name" value="SNF2-like_sf"/>
</dbReference>
<feature type="domain" description="Helicase ATP-binding" evidence="2">
    <location>
        <begin position="295"/>
        <end position="457"/>
    </location>
</feature>
<dbReference type="InterPro" id="IPR014001">
    <property type="entry name" value="Helicase_ATP-bd"/>
</dbReference>
<dbReference type="AlphaFoldDB" id="A0A1H9QND0"/>